<evidence type="ECO:0000256" key="3">
    <source>
        <dbReference type="ARBA" id="ARBA00022840"/>
    </source>
</evidence>
<dbReference type="EMBL" id="LAJY01000269">
    <property type="protein sequence ID" value="KJV09513.1"/>
    <property type="molecule type" value="Genomic_DNA"/>
</dbReference>
<evidence type="ECO:0000313" key="6">
    <source>
        <dbReference type="Proteomes" id="UP000033774"/>
    </source>
</evidence>
<dbReference type="Gene3D" id="3.40.50.300">
    <property type="entry name" value="P-loop containing nucleotide triphosphate hydrolases"/>
    <property type="match status" value="1"/>
</dbReference>
<dbReference type="GO" id="GO:0005524">
    <property type="term" value="F:ATP binding"/>
    <property type="evidence" value="ECO:0007669"/>
    <property type="project" value="UniProtKB-KW"/>
</dbReference>
<dbReference type="GO" id="GO:0042941">
    <property type="term" value="P:D-alanine transmembrane transport"/>
    <property type="evidence" value="ECO:0007669"/>
    <property type="project" value="TreeGrafter"/>
</dbReference>
<dbReference type="InterPro" id="IPR027417">
    <property type="entry name" value="P-loop_NTPase"/>
</dbReference>
<evidence type="ECO:0000256" key="1">
    <source>
        <dbReference type="ARBA" id="ARBA00022448"/>
    </source>
</evidence>
<name>A0A0F3ISG5_9PROT</name>
<dbReference type="SUPFAM" id="SSF52540">
    <property type="entry name" value="P-loop containing nucleoside triphosphate hydrolases"/>
    <property type="match status" value="1"/>
</dbReference>
<protein>
    <submittedName>
        <fullName evidence="5">ABC transporter</fullName>
    </submittedName>
</protein>
<dbReference type="Pfam" id="PF12399">
    <property type="entry name" value="BCA_ABC_TP_C"/>
    <property type="match status" value="1"/>
</dbReference>
<dbReference type="InterPro" id="IPR051120">
    <property type="entry name" value="ABC_AA/LPS_Transport"/>
</dbReference>
<dbReference type="AlphaFoldDB" id="A0A0F3ISG5"/>
<comment type="caution">
    <text evidence="5">The sequence shown here is derived from an EMBL/GenBank/DDBJ whole genome shotgun (WGS) entry which is preliminary data.</text>
</comment>
<evidence type="ECO:0000256" key="2">
    <source>
        <dbReference type="ARBA" id="ARBA00022741"/>
    </source>
</evidence>
<dbReference type="PANTHER" id="PTHR45772">
    <property type="entry name" value="CONSERVED COMPONENT OF ABC TRANSPORTER FOR NATURAL AMINO ACIDS-RELATED"/>
    <property type="match status" value="1"/>
</dbReference>
<dbReference type="GO" id="GO:1903805">
    <property type="term" value="P:L-valine import across plasma membrane"/>
    <property type="evidence" value="ECO:0007669"/>
    <property type="project" value="TreeGrafter"/>
</dbReference>
<dbReference type="PANTHER" id="PTHR45772:SF7">
    <property type="entry name" value="AMINO ACID ABC TRANSPORTER ATP-BINDING PROTEIN"/>
    <property type="match status" value="1"/>
</dbReference>
<keyword evidence="3" id="KW-0067">ATP-binding</keyword>
<feature type="domain" description="Branched-chain amino acid ATP-binding cassette transporter C-terminal" evidence="4">
    <location>
        <begin position="45"/>
        <end position="69"/>
    </location>
</feature>
<dbReference type="GO" id="GO:0015192">
    <property type="term" value="F:L-phenylalanine transmembrane transporter activity"/>
    <property type="evidence" value="ECO:0007669"/>
    <property type="project" value="TreeGrafter"/>
</dbReference>
<evidence type="ECO:0000313" key="5">
    <source>
        <dbReference type="EMBL" id="KJV09513.1"/>
    </source>
</evidence>
<dbReference type="GO" id="GO:0015808">
    <property type="term" value="P:L-alanine transport"/>
    <property type="evidence" value="ECO:0007669"/>
    <property type="project" value="TreeGrafter"/>
</dbReference>
<keyword evidence="6" id="KW-1185">Reference proteome</keyword>
<dbReference type="GO" id="GO:0005886">
    <property type="term" value="C:plasma membrane"/>
    <property type="evidence" value="ECO:0007669"/>
    <property type="project" value="TreeGrafter"/>
</dbReference>
<gene>
    <name evidence="5" type="ORF">VZ95_11045</name>
</gene>
<keyword evidence="1" id="KW-0813">Transport</keyword>
<sequence>TSERAALYRLISRRAAEGCAVLFTEHDMEAVFAHADRIAVLHQGRLIAQGTPDAIRANPDVRAAYLGNSDVDG</sequence>
<dbReference type="GO" id="GO:0015188">
    <property type="term" value="F:L-isoleucine transmembrane transporter activity"/>
    <property type="evidence" value="ECO:0007669"/>
    <property type="project" value="TreeGrafter"/>
</dbReference>
<proteinExistence type="predicted"/>
<feature type="non-terminal residue" evidence="5">
    <location>
        <position position="1"/>
    </location>
</feature>
<dbReference type="GO" id="GO:1903806">
    <property type="term" value="P:L-isoleucine import across plasma membrane"/>
    <property type="evidence" value="ECO:0007669"/>
    <property type="project" value="TreeGrafter"/>
</dbReference>
<dbReference type="Proteomes" id="UP000033774">
    <property type="component" value="Unassembled WGS sequence"/>
</dbReference>
<dbReference type="GO" id="GO:0005304">
    <property type="term" value="F:L-valine transmembrane transporter activity"/>
    <property type="evidence" value="ECO:0007669"/>
    <property type="project" value="TreeGrafter"/>
</dbReference>
<evidence type="ECO:0000259" key="4">
    <source>
        <dbReference type="Pfam" id="PF12399"/>
    </source>
</evidence>
<accession>A0A0F3ISG5</accession>
<dbReference type="InterPro" id="IPR032823">
    <property type="entry name" value="BCA_ABC_TP_C"/>
</dbReference>
<reference evidence="5 6" key="1">
    <citation type="submission" date="2015-03" db="EMBL/GenBank/DDBJ databases">
        <title>Draft genome sequence of Elstera litoralis.</title>
        <authorList>
            <person name="Rahalkar M.C."/>
            <person name="Dhakephalkar P.K."/>
            <person name="Pore S.D."/>
            <person name="Arora P."/>
            <person name="Kapse N.G."/>
            <person name="Pandit P.S."/>
        </authorList>
    </citation>
    <scope>NUCLEOTIDE SEQUENCE [LARGE SCALE GENOMIC DNA]</scope>
    <source>
        <strain evidence="5 6">Dia-1</strain>
    </source>
</reference>
<organism evidence="5 6">
    <name type="scientific">Elstera litoralis</name>
    <dbReference type="NCBI Taxonomy" id="552518"/>
    <lineage>
        <taxon>Bacteria</taxon>
        <taxon>Pseudomonadati</taxon>
        <taxon>Pseudomonadota</taxon>
        <taxon>Alphaproteobacteria</taxon>
        <taxon>Rhodospirillales</taxon>
        <taxon>Rhodospirillaceae</taxon>
        <taxon>Elstera</taxon>
    </lineage>
</organism>
<keyword evidence="2" id="KW-0547">Nucleotide-binding</keyword>